<dbReference type="EMBL" id="BK032843">
    <property type="protein sequence ID" value="DAF63785.1"/>
    <property type="molecule type" value="Genomic_DNA"/>
</dbReference>
<accession>A0A8S5TKU4</accession>
<reference evidence="1" key="1">
    <citation type="journal article" date="2021" name="Proc. Natl. Acad. Sci. U.S.A.">
        <title>A Catalog of Tens of Thousands of Viruses from Human Metagenomes Reveals Hidden Associations with Chronic Diseases.</title>
        <authorList>
            <person name="Tisza M.J."/>
            <person name="Buck C.B."/>
        </authorList>
    </citation>
    <scope>NUCLEOTIDE SEQUENCE</scope>
    <source>
        <strain evidence="1">Ctz6O13</strain>
    </source>
</reference>
<protein>
    <submittedName>
        <fullName evidence="1">Uncharacterized protein</fullName>
    </submittedName>
</protein>
<proteinExistence type="predicted"/>
<name>A0A8S5TKU4_9CAUD</name>
<organism evidence="1">
    <name type="scientific">Podoviridae sp. ctz6O13</name>
    <dbReference type="NCBI Taxonomy" id="2827757"/>
    <lineage>
        <taxon>Viruses</taxon>
        <taxon>Duplodnaviria</taxon>
        <taxon>Heunggongvirae</taxon>
        <taxon>Uroviricota</taxon>
        <taxon>Caudoviricetes</taxon>
    </lineage>
</organism>
<sequence>MEKACVDYFNNDTPCMTGDIIELLNNIPIGMKGIPLLARFDKDNFPIQAVEACVSFDGADVRLYYGNFIYRHIPEWITQIKEIPSEQWLCVNDYPRPTRPALLLCNYGSDHYEVVEYENKVWVTELCFPVKPIRYFILDFLRK</sequence>
<evidence type="ECO:0000313" key="1">
    <source>
        <dbReference type="EMBL" id="DAF63785.1"/>
    </source>
</evidence>